<name>A0A1I8HEF4_9PLAT</name>
<dbReference type="Proteomes" id="UP000095280">
    <property type="component" value="Unplaced"/>
</dbReference>
<evidence type="ECO:0000256" key="2">
    <source>
        <dbReference type="SAM" id="MobiDB-lite"/>
    </source>
</evidence>
<feature type="region of interest" description="Disordered" evidence="2">
    <location>
        <begin position="160"/>
        <end position="191"/>
    </location>
</feature>
<dbReference type="AlphaFoldDB" id="A0A1I8HEF4"/>
<reference evidence="4" key="1">
    <citation type="submission" date="2016-11" db="UniProtKB">
        <authorList>
            <consortium name="WormBaseParasite"/>
        </authorList>
    </citation>
    <scope>IDENTIFICATION</scope>
</reference>
<feature type="compositionally biased region" description="Low complexity" evidence="2">
    <location>
        <begin position="160"/>
        <end position="184"/>
    </location>
</feature>
<dbReference type="InterPro" id="IPR043129">
    <property type="entry name" value="ATPase_NBD"/>
</dbReference>
<dbReference type="Gene3D" id="3.30.420.40">
    <property type="match status" value="1"/>
</dbReference>
<evidence type="ECO:0000313" key="3">
    <source>
        <dbReference type="Proteomes" id="UP000095280"/>
    </source>
</evidence>
<dbReference type="InterPro" id="IPR004000">
    <property type="entry name" value="Actin"/>
</dbReference>
<dbReference type="WBParaSite" id="maker-uti_cns_0005815-snap-gene-0.2-mRNA-1">
    <property type="protein sequence ID" value="maker-uti_cns_0005815-snap-gene-0.2-mRNA-1"/>
    <property type="gene ID" value="maker-uti_cns_0005815-snap-gene-0.2"/>
</dbReference>
<keyword evidence="3" id="KW-1185">Reference proteome</keyword>
<evidence type="ECO:0000313" key="4">
    <source>
        <dbReference type="WBParaSite" id="maker-uti_cns_0005815-snap-gene-0.2-mRNA-1"/>
    </source>
</evidence>
<dbReference type="SUPFAM" id="SSF53067">
    <property type="entry name" value="Actin-like ATPase domain"/>
    <property type="match status" value="1"/>
</dbReference>
<organism evidence="3 4">
    <name type="scientific">Macrostomum lignano</name>
    <dbReference type="NCBI Taxonomy" id="282301"/>
    <lineage>
        <taxon>Eukaryota</taxon>
        <taxon>Metazoa</taxon>
        <taxon>Spiralia</taxon>
        <taxon>Lophotrochozoa</taxon>
        <taxon>Platyhelminthes</taxon>
        <taxon>Rhabditophora</taxon>
        <taxon>Macrostomorpha</taxon>
        <taxon>Macrostomida</taxon>
        <taxon>Macrostomidae</taxon>
        <taxon>Macrostomum</taxon>
    </lineage>
</organism>
<protein>
    <submittedName>
        <fullName evidence="4">Actin-related protein 8</fullName>
    </submittedName>
</protein>
<sequence length="721" mass="77895">MLGLDAPALSRAVRQAVLACPVDYRRDVARCVLLCGGGVSLLPGLRQRLETELRAQLPCQATVRCLSNRLHATYLGLQRLPHQVLQRLWLRRSDQPLTAESERICSAYFHYSLWDFACGGTGLGFRGLLCRYASAYCLALPTFITARVFSLVSRRPNSSAVQQQTGQGAGQHQQLAEGQEAGAQPHAQSSAEITEQVTMLRFIRLLRRCRSSRADTNSESGGRSSSKLLQSRNFLANSVNTMGSLRVDGVCPVNEEQLQGVLAALLQQQLQSLVFCPVSVKEAAERVPGPRPLKQQQLQDLLAEWNTIELHPVDHVPQDQAVADHQPIVNVGQVATKIEAAALQLVTVRESNDDVLQLRSNGSGDRQPVEQPLEVAGVGHLALVRAGLQAHVQVARVGGLQLCARRHVQQAQPADTRSLLHSTTSGRVAGTLTSDMLMVVGKFTYCDISLARCQAEKPRQPPMSSSQRSRPAIDCDFTHWPTPCVLVLQSHSASTSLAPRVNDACGFGGGGGDCARQMTSDKLRSVAVRAASKPPSAFGVSSAVFLRISRCVILGGEPFAVELSQVVTDTGASGETRDEQLEIVVFVRQPHSAAVSPAQLGLGVVGGDLGRGRSAGQRHALDFGRDSFSPSHLVVFEFVEALRPADRARWLGGLADGRSDAEHRSTEVPKLDSGIVDRLFPVAALPHIRDEVSRERVSGVVENRWNGSLTGLKDGAQLPLL</sequence>
<accession>A0A1I8HEF4</accession>
<comment type="function">
    <text evidence="1">Actins are highly conserved proteins that are involved in various types of cell motility and are ubiquitously expressed in all eukaryotic cells.</text>
</comment>
<dbReference type="Pfam" id="PF00022">
    <property type="entry name" value="Actin"/>
    <property type="match status" value="1"/>
</dbReference>
<evidence type="ECO:0000256" key="1">
    <source>
        <dbReference type="ARBA" id="ARBA00003520"/>
    </source>
</evidence>
<proteinExistence type="predicted"/>